<evidence type="ECO:0000313" key="3">
    <source>
        <dbReference type="Proteomes" id="UP001197328"/>
    </source>
</evidence>
<dbReference type="EMBL" id="JAHLVD010000010">
    <property type="protein sequence ID" value="KAG7847498.1"/>
    <property type="molecule type" value="Genomic_DNA"/>
</dbReference>
<dbReference type="Proteomes" id="UP001197328">
    <property type="component" value="Unassembled WGS sequence"/>
</dbReference>
<evidence type="ECO:0000256" key="1">
    <source>
        <dbReference type="SAM" id="MobiDB-lite"/>
    </source>
</evidence>
<evidence type="ECO:0000313" key="2">
    <source>
        <dbReference type="EMBL" id="KAG7847498.1"/>
    </source>
</evidence>
<sequence>MGTIDLRCLEQESSSTGNGSQTSSTNLSTSVLSSGDDWGRGSSGRRSSSSGRSWDGGDGGGGDDLLLGAWAVGDGQGGGTSDSVGHSVGDNRGGFWAVGSQSSNDLRNGGLVGDGGDGAVRNSKSQDWVDFNVLMLFWATRMLSDKNSHTYPITVLGNGARVITCSRHILDNLGNMLPMYSTNDTIEVYVSGRTYEFPQLVSTPRGLPVVCLTGKMRRRSGHRFRPRNRATE</sequence>
<reference evidence="2 3" key="1">
    <citation type="journal article" date="2021" name="G3 (Bethesda)">
        <title>Genomic diversity, chromosomal rearrangements, and interspecies hybridization in the ogataea polymorpha species complex.</title>
        <authorList>
            <person name="Hanson S.J."/>
            <person name="Cinneide E.O."/>
            <person name="Salzberg L.I."/>
            <person name="Wolfe K.H."/>
            <person name="McGowan J."/>
            <person name="Fitzpatrick D.A."/>
            <person name="Matlin K."/>
        </authorList>
    </citation>
    <scope>NUCLEOTIDE SEQUENCE [LARGE SCALE GENOMIC DNA]</scope>
    <source>
        <strain evidence="2">51-138</strain>
    </source>
</reference>
<feature type="region of interest" description="Disordered" evidence="1">
    <location>
        <begin position="1"/>
        <end position="58"/>
    </location>
</feature>
<keyword evidence="3" id="KW-1185">Reference proteome</keyword>
<accession>A0ABQ7RTY8</accession>
<organism evidence="2 3">
    <name type="scientific">Pichia angusta</name>
    <name type="common">Yeast</name>
    <name type="synonym">Hansenula polymorpha</name>
    <dbReference type="NCBI Taxonomy" id="870730"/>
    <lineage>
        <taxon>Eukaryota</taxon>
        <taxon>Fungi</taxon>
        <taxon>Dikarya</taxon>
        <taxon>Ascomycota</taxon>
        <taxon>Saccharomycotina</taxon>
        <taxon>Pichiomycetes</taxon>
        <taxon>Pichiales</taxon>
        <taxon>Pichiaceae</taxon>
        <taxon>Ogataea</taxon>
    </lineage>
</organism>
<feature type="compositionally biased region" description="Low complexity" evidence="1">
    <location>
        <begin position="44"/>
        <end position="53"/>
    </location>
</feature>
<comment type="caution">
    <text evidence="2">The sequence shown here is derived from an EMBL/GenBank/DDBJ whole genome shotgun (WGS) entry which is preliminary data.</text>
</comment>
<protein>
    <submittedName>
        <fullName evidence="2">Uncharacterized protein</fullName>
    </submittedName>
</protein>
<feature type="compositionally biased region" description="Low complexity" evidence="1">
    <location>
        <begin position="11"/>
        <end position="36"/>
    </location>
</feature>
<gene>
    <name evidence="2" type="ORF">KL940_003834</name>
</gene>
<proteinExistence type="predicted"/>
<name>A0ABQ7RTY8_PICAN</name>